<dbReference type="AlphaFoldDB" id="A0A9J6RKQ1"/>
<organism evidence="5 6">
    <name type="scientific">Dasania phycosphaerae</name>
    <dbReference type="NCBI Taxonomy" id="2950436"/>
    <lineage>
        <taxon>Bacteria</taxon>
        <taxon>Pseudomonadati</taxon>
        <taxon>Pseudomonadota</taxon>
        <taxon>Gammaproteobacteria</taxon>
        <taxon>Cellvibrionales</taxon>
        <taxon>Spongiibacteraceae</taxon>
        <taxon>Dasania</taxon>
    </lineage>
</organism>
<comment type="caution">
    <text evidence="5">The sequence shown here is derived from an EMBL/GenBank/DDBJ whole genome shotgun (WGS) entry which is preliminary data.</text>
</comment>
<dbReference type="SUPFAM" id="SSF46689">
    <property type="entry name" value="Homeodomain-like"/>
    <property type="match status" value="1"/>
</dbReference>
<dbReference type="SMART" id="SM00342">
    <property type="entry name" value="HTH_ARAC"/>
    <property type="match status" value="1"/>
</dbReference>
<protein>
    <submittedName>
        <fullName evidence="5">AraC family transcriptional regulator ligand-binding domain-containing protein</fullName>
    </submittedName>
</protein>
<dbReference type="GO" id="GO:0005829">
    <property type="term" value="C:cytosol"/>
    <property type="evidence" value="ECO:0007669"/>
    <property type="project" value="TreeGrafter"/>
</dbReference>
<evidence type="ECO:0000256" key="2">
    <source>
        <dbReference type="ARBA" id="ARBA00023125"/>
    </source>
</evidence>
<reference evidence="5 6" key="1">
    <citation type="submission" date="2022-12" db="EMBL/GenBank/DDBJ databases">
        <title>Dasania phycosphaerae sp. nov., isolated from particulate material of the south coast of Korea.</title>
        <authorList>
            <person name="Jiang Y."/>
        </authorList>
    </citation>
    <scope>NUCLEOTIDE SEQUENCE [LARGE SCALE GENOMIC DNA]</scope>
    <source>
        <strain evidence="5 6">GY-19</strain>
    </source>
</reference>
<dbReference type="InterPro" id="IPR018060">
    <property type="entry name" value="HTH_AraC"/>
</dbReference>
<dbReference type="InterPro" id="IPR032687">
    <property type="entry name" value="AraC-type_N"/>
</dbReference>
<dbReference type="Gene3D" id="1.10.10.60">
    <property type="entry name" value="Homeodomain-like"/>
    <property type="match status" value="1"/>
</dbReference>
<dbReference type="PRINTS" id="PR00032">
    <property type="entry name" value="HTHARAC"/>
</dbReference>
<evidence type="ECO:0000259" key="4">
    <source>
        <dbReference type="PROSITE" id="PS01124"/>
    </source>
</evidence>
<dbReference type="EMBL" id="JAPTGG010000005">
    <property type="protein sequence ID" value="MCZ0864978.1"/>
    <property type="molecule type" value="Genomic_DNA"/>
</dbReference>
<feature type="domain" description="HTH araC/xylS-type" evidence="4">
    <location>
        <begin position="241"/>
        <end position="339"/>
    </location>
</feature>
<gene>
    <name evidence="5" type="ORF">O0V09_07185</name>
</gene>
<accession>A0A9J6RKQ1</accession>
<proteinExistence type="predicted"/>
<dbReference type="RefSeq" id="WP_258331132.1">
    <property type="nucleotide sequence ID" value="NZ_JAPTGG010000005.1"/>
</dbReference>
<dbReference type="Pfam" id="PF12833">
    <property type="entry name" value="HTH_18"/>
    <property type="match status" value="1"/>
</dbReference>
<dbReference type="GO" id="GO:0003700">
    <property type="term" value="F:DNA-binding transcription factor activity"/>
    <property type="evidence" value="ECO:0007669"/>
    <property type="project" value="InterPro"/>
</dbReference>
<dbReference type="InterPro" id="IPR020449">
    <property type="entry name" value="Tscrpt_reg_AraC-type_HTH"/>
</dbReference>
<dbReference type="Proteomes" id="UP001069090">
    <property type="component" value="Unassembled WGS sequence"/>
</dbReference>
<evidence type="ECO:0000256" key="3">
    <source>
        <dbReference type="ARBA" id="ARBA00023163"/>
    </source>
</evidence>
<evidence type="ECO:0000313" key="6">
    <source>
        <dbReference type="Proteomes" id="UP001069090"/>
    </source>
</evidence>
<dbReference type="PANTHER" id="PTHR47894">
    <property type="entry name" value="HTH-TYPE TRANSCRIPTIONAL REGULATOR GADX"/>
    <property type="match status" value="1"/>
</dbReference>
<dbReference type="Pfam" id="PF12625">
    <property type="entry name" value="Arabinose_bd"/>
    <property type="match status" value="1"/>
</dbReference>
<name>A0A9J6RKQ1_9GAMM</name>
<evidence type="ECO:0000256" key="1">
    <source>
        <dbReference type="ARBA" id="ARBA00023015"/>
    </source>
</evidence>
<keyword evidence="1" id="KW-0805">Transcription regulation</keyword>
<keyword evidence="3" id="KW-0804">Transcription</keyword>
<dbReference type="GO" id="GO:0000976">
    <property type="term" value="F:transcription cis-regulatory region binding"/>
    <property type="evidence" value="ECO:0007669"/>
    <property type="project" value="TreeGrafter"/>
</dbReference>
<dbReference type="PROSITE" id="PS01124">
    <property type="entry name" value="HTH_ARAC_FAMILY_2"/>
    <property type="match status" value="1"/>
</dbReference>
<dbReference type="PANTHER" id="PTHR47894:SF1">
    <property type="entry name" value="HTH-TYPE TRANSCRIPTIONAL REGULATOR VQSM"/>
    <property type="match status" value="1"/>
</dbReference>
<sequence length="350" mass="39238">MEQQLTIPAAYIQAMLNQAEQRGIDRAMLLADIDLDMQALQSNQPCSAVAYGQLHHRIIQTSGDDWFGMLSGGSVPPGALRFMCWVAVQTKTLADAINECGRFFELCRGFKVKQSYSVEGDLAVSKIAKLDRLPEYEFTALIDAADPMTLKSTLAAWHGFLSWLVGREIPLQAMYYTFANQDDNKHRYEVFYQHDFCGYSYPAIYLTMPVIQQEQNIDEFLAKAPYYAFNRAAHSTDTVAQRVKSLMAKKMGSDLPQAMEIASSLHMSVTSLHRKLAQEASSFQKIKDETRMEAAILYLNSPNMSTQDVAALVGFDDPSTFSRSFKKWTGLPPGEYRKKLLSATAASDKL</sequence>
<dbReference type="InterPro" id="IPR009057">
    <property type="entry name" value="Homeodomain-like_sf"/>
</dbReference>
<keyword evidence="2" id="KW-0238">DNA-binding</keyword>
<evidence type="ECO:0000313" key="5">
    <source>
        <dbReference type="EMBL" id="MCZ0864978.1"/>
    </source>
</evidence>
<keyword evidence="6" id="KW-1185">Reference proteome</keyword>